<dbReference type="InterPro" id="IPR001810">
    <property type="entry name" value="F-box_dom"/>
</dbReference>
<dbReference type="AlphaFoldDB" id="A0AAD4LHJ7"/>
<dbReference type="EMBL" id="JAKELL010000035">
    <property type="protein sequence ID" value="KAH8989724.1"/>
    <property type="molecule type" value="Genomic_DNA"/>
</dbReference>
<sequence length="570" mass="62953">MSSNAGCLGSEKAAWRVLPRWGASRYPKIFHRHSAADEDQVSSTVSPGVSNPTNDLPVEILQRIFTCCAEPRSPDSNPFPEVYPEWIAITYVSRHWRAVALNHRSLWGLITPNLSPDWLRALIVRSEPAPVDAELRVGQETVKRICLCIDEVIGALAGCTRLRSLRLVGPRRDVSAVLDVLRTPTPIRSLTLSLWEPGPPVRLPEGLFGGEAPLRYIHFTANRCIVAPSQLLRGVTHFTSGEQIPLLLLLNALRQMPALTHFTLQYCRAQWQETDAPCDLVIEMPHLTNLVVRADSPRFFVLLNEHLSLPKGAKRWLELHALAVAGWGRWGRWFATLPPIIEAANGLKHAYLSGGAKEGTFRVWTGDMDQVCEDAEFCFDMYWYGSPTNPPDPYLTGLASPIFHLPVLCDILGASRVRNLELQGLSELPNSLRWELLQKLQAVEQLEIHSGAANALYSAWDDVDAPTVLPALHRVRLVRTETATTAPSIAAKTTVEPQPHGTAVRGSFISRIMPSRSPRPEPPAHMVPITYRTAKGPSSDSEPLAIRAETALGLIKLLHGGVGQCWASSS</sequence>
<protein>
    <recommendedName>
        <fullName evidence="1">F-box domain-containing protein</fullName>
    </recommendedName>
</protein>
<name>A0AAD4LHJ7_9AGAM</name>
<gene>
    <name evidence="2" type="ORF">EDB92DRAFT_840166</name>
</gene>
<dbReference type="Proteomes" id="UP001201163">
    <property type="component" value="Unassembled WGS sequence"/>
</dbReference>
<reference evidence="2" key="1">
    <citation type="submission" date="2022-01" db="EMBL/GenBank/DDBJ databases">
        <title>Comparative genomics reveals a dynamic genome evolution in the ectomycorrhizal milk-cap (Lactarius) mushrooms.</title>
        <authorList>
            <consortium name="DOE Joint Genome Institute"/>
            <person name="Lebreton A."/>
            <person name="Tang N."/>
            <person name="Kuo A."/>
            <person name="LaButti K."/>
            <person name="Drula E."/>
            <person name="Barry K."/>
            <person name="Clum A."/>
            <person name="Lipzen A."/>
            <person name="Mousain D."/>
            <person name="Ng V."/>
            <person name="Wang R."/>
            <person name="Wang X."/>
            <person name="Dai Y."/>
            <person name="Henrissat B."/>
            <person name="Grigoriev I.V."/>
            <person name="Guerin-Laguette A."/>
            <person name="Yu F."/>
            <person name="Martin F.M."/>
        </authorList>
    </citation>
    <scope>NUCLEOTIDE SEQUENCE</scope>
    <source>
        <strain evidence="2">QP</strain>
    </source>
</reference>
<proteinExistence type="predicted"/>
<keyword evidence="3" id="KW-1185">Reference proteome</keyword>
<organism evidence="2 3">
    <name type="scientific">Lactarius akahatsu</name>
    <dbReference type="NCBI Taxonomy" id="416441"/>
    <lineage>
        <taxon>Eukaryota</taxon>
        <taxon>Fungi</taxon>
        <taxon>Dikarya</taxon>
        <taxon>Basidiomycota</taxon>
        <taxon>Agaricomycotina</taxon>
        <taxon>Agaricomycetes</taxon>
        <taxon>Russulales</taxon>
        <taxon>Russulaceae</taxon>
        <taxon>Lactarius</taxon>
    </lineage>
</organism>
<comment type="caution">
    <text evidence="2">The sequence shown here is derived from an EMBL/GenBank/DDBJ whole genome shotgun (WGS) entry which is preliminary data.</text>
</comment>
<dbReference type="Pfam" id="PF12937">
    <property type="entry name" value="F-box-like"/>
    <property type="match status" value="1"/>
</dbReference>
<evidence type="ECO:0000313" key="3">
    <source>
        <dbReference type="Proteomes" id="UP001201163"/>
    </source>
</evidence>
<evidence type="ECO:0000313" key="2">
    <source>
        <dbReference type="EMBL" id="KAH8989724.1"/>
    </source>
</evidence>
<evidence type="ECO:0000259" key="1">
    <source>
        <dbReference type="Pfam" id="PF12937"/>
    </source>
</evidence>
<dbReference type="Gene3D" id="1.20.1280.50">
    <property type="match status" value="1"/>
</dbReference>
<feature type="domain" description="F-box" evidence="1">
    <location>
        <begin position="54"/>
        <end position="107"/>
    </location>
</feature>
<accession>A0AAD4LHJ7</accession>